<accession>A0A4D6DWK0</accession>
<sequence length="84" mass="9621">MIFYVKPGETYYSPSGTPFKVIEIVKHGQCCMRDMVLYENLEDTKDSKAGTHWVIDKGMFLKAFSEEKPNANNNDVYRGIGRLP</sequence>
<organism evidence="1 2">
    <name type="scientific">Edwardsiella phage pEt-SU</name>
    <dbReference type="NCBI Taxonomy" id="2562142"/>
    <lineage>
        <taxon>Viruses</taxon>
        <taxon>Duplodnaviria</taxon>
        <taxon>Heunggongvirae</taxon>
        <taxon>Uroviricota</taxon>
        <taxon>Caudoviricetes</taxon>
        <taxon>Chimalliviridae</taxon>
        <taxon>Petsuvirus</taxon>
        <taxon>Petsuvirus pEtSU</taxon>
    </lineage>
</organism>
<protein>
    <submittedName>
        <fullName evidence="1">Uncharacterized protein</fullName>
    </submittedName>
</protein>
<evidence type="ECO:0000313" key="2">
    <source>
        <dbReference type="Proteomes" id="UP000297195"/>
    </source>
</evidence>
<name>A0A4D6DWK0_9CAUD</name>
<keyword evidence="2" id="KW-1185">Reference proteome</keyword>
<dbReference type="Proteomes" id="UP000297195">
    <property type="component" value="Segment"/>
</dbReference>
<proteinExistence type="predicted"/>
<dbReference type="EMBL" id="MK689364">
    <property type="protein sequence ID" value="QBZ70685.1"/>
    <property type="molecule type" value="Genomic_DNA"/>
</dbReference>
<reference evidence="1 2" key="1">
    <citation type="submission" date="2019-03" db="EMBL/GenBank/DDBJ databases">
        <authorList>
            <person name="Kim S.G."/>
            <person name="Park S.C."/>
        </authorList>
    </citation>
    <scope>NUCLEOTIDE SEQUENCE [LARGE SCALE GENOMIC DNA]</scope>
</reference>
<evidence type="ECO:0000313" key="1">
    <source>
        <dbReference type="EMBL" id="QBZ70685.1"/>
    </source>
</evidence>
<gene>
    <name evidence="1" type="ORF">pETSU_104</name>
</gene>